<organism evidence="9 10">
    <name type="scientific">Chytriomyces confervae</name>
    <dbReference type="NCBI Taxonomy" id="246404"/>
    <lineage>
        <taxon>Eukaryota</taxon>
        <taxon>Fungi</taxon>
        <taxon>Fungi incertae sedis</taxon>
        <taxon>Chytridiomycota</taxon>
        <taxon>Chytridiomycota incertae sedis</taxon>
        <taxon>Chytridiomycetes</taxon>
        <taxon>Chytridiales</taxon>
        <taxon>Chytriomycetaceae</taxon>
        <taxon>Chytriomyces</taxon>
    </lineage>
</organism>
<evidence type="ECO:0000256" key="5">
    <source>
        <dbReference type="ARBA" id="ARBA00022989"/>
    </source>
</evidence>
<dbReference type="EMBL" id="QEAP01000054">
    <property type="protein sequence ID" value="TPX76220.1"/>
    <property type="molecule type" value="Genomic_DNA"/>
</dbReference>
<evidence type="ECO:0000256" key="6">
    <source>
        <dbReference type="ARBA" id="ARBA00023065"/>
    </source>
</evidence>
<evidence type="ECO:0000256" key="8">
    <source>
        <dbReference type="SAM" id="Phobius"/>
    </source>
</evidence>
<dbReference type="OrthoDB" id="1368at2759"/>
<dbReference type="PANTHER" id="PTHR33281:SF19">
    <property type="entry name" value="VOLTAGE-DEPENDENT ANION CHANNEL-FORMING PROTEIN YNEE"/>
    <property type="match status" value="1"/>
</dbReference>
<dbReference type="InterPro" id="IPR044669">
    <property type="entry name" value="YneE/VCCN1/2-like"/>
</dbReference>
<evidence type="ECO:0000256" key="3">
    <source>
        <dbReference type="ARBA" id="ARBA00022475"/>
    </source>
</evidence>
<keyword evidence="5 8" id="KW-1133">Transmembrane helix</keyword>
<keyword evidence="4 8" id="KW-0812">Transmembrane</keyword>
<keyword evidence="10" id="KW-1185">Reference proteome</keyword>
<accession>A0A507FKI0</accession>
<comment type="subcellular location">
    <subcellularLocation>
        <location evidence="1">Cell membrane</location>
        <topology evidence="1">Multi-pass membrane protein</topology>
    </subcellularLocation>
</comment>
<dbReference type="Pfam" id="PF25539">
    <property type="entry name" value="Bestrophin_2"/>
    <property type="match status" value="1"/>
</dbReference>
<dbReference type="GO" id="GO:0005254">
    <property type="term" value="F:chloride channel activity"/>
    <property type="evidence" value="ECO:0007669"/>
    <property type="project" value="InterPro"/>
</dbReference>
<dbReference type="Proteomes" id="UP000320333">
    <property type="component" value="Unassembled WGS sequence"/>
</dbReference>
<gene>
    <name evidence="9" type="ORF">CcCBS67573_g02524</name>
</gene>
<proteinExistence type="predicted"/>
<feature type="transmembrane region" description="Helical" evidence="8">
    <location>
        <begin position="64"/>
        <end position="82"/>
    </location>
</feature>
<evidence type="ECO:0000256" key="4">
    <source>
        <dbReference type="ARBA" id="ARBA00022692"/>
    </source>
</evidence>
<keyword evidence="2" id="KW-0813">Transport</keyword>
<evidence type="ECO:0000313" key="10">
    <source>
        <dbReference type="Proteomes" id="UP000320333"/>
    </source>
</evidence>
<feature type="transmembrane region" description="Helical" evidence="8">
    <location>
        <begin position="27"/>
        <end position="52"/>
    </location>
</feature>
<keyword evidence="3" id="KW-1003">Cell membrane</keyword>
<comment type="caution">
    <text evidence="9">The sequence shown here is derived from an EMBL/GenBank/DDBJ whole genome shotgun (WGS) entry which is preliminary data.</text>
</comment>
<evidence type="ECO:0000256" key="2">
    <source>
        <dbReference type="ARBA" id="ARBA00022448"/>
    </source>
</evidence>
<protein>
    <submittedName>
        <fullName evidence="9">Uncharacterized protein</fullName>
    </submittedName>
</protein>
<name>A0A507FKI0_9FUNG</name>
<sequence>MREARRRTPVVARKSVHAILTVGRPSVVPVVALPSLSLAAWAAVVSGMYALYGGKGGWLNGLPTSQLLITLLGVVMGLLLVFRTNTAYDRFYEGRKTWASVQSNLRSLARLIWVGTLPKNEDQQVQRVGAMRLLIAFAAATKHHLRNEGGSDFDDLAPFLDVIPAFALSKNDNALSDRANAVSRASFKNETEGTLPIEIVFHLQKYITYIKATGQIDANVQLVASNHANSLSDCISVFERIRTTPIPVAYEYHLKQTLVVYLLSLPFQIVTTLQWYTIPATLVAAFTMFGIEAIGGEIENPFGYDANDLPQDEFVDSIRDEVLGMMGEAKRPAA</sequence>
<dbReference type="GO" id="GO:0005886">
    <property type="term" value="C:plasma membrane"/>
    <property type="evidence" value="ECO:0007669"/>
    <property type="project" value="UniProtKB-SubCell"/>
</dbReference>
<keyword evidence="6" id="KW-0406">Ion transport</keyword>
<dbReference type="PANTHER" id="PTHR33281">
    <property type="entry name" value="UPF0187 PROTEIN YNEE"/>
    <property type="match status" value="1"/>
</dbReference>
<reference evidence="9 10" key="1">
    <citation type="journal article" date="2019" name="Sci. Rep.">
        <title>Comparative genomics of chytrid fungi reveal insights into the obligate biotrophic and pathogenic lifestyle of Synchytrium endobioticum.</title>
        <authorList>
            <person name="van de Vossenberg B.T.L.H."/>
            <person name="Warris S."/>
            <person name="Nguyen H.D.T."/>
            <person name="van Gent-Pelzer M.P.E."/>
            <person name="Joly D.L."/>
            <person name="van de Geest H.C."/>
            <person name="Bonants P.J.M."/>
            <person name="Smith D.S."/>
            <person name="Levesque C.A."/>
            <person name="van der Lee T.A.J."/>
        </authorList>
    </citation>
    <scope>NUCLEOTIDE SEQUENCE [LARGE SCALE GENOMIC DNA]</scope>
    <source>
        <strain evidence="9 10">CBS 675.73</strain>
    </source>
</reference>
<evidence type="ECO:0000313" key="9">
    <source>
        <dbReference type="EMBL" id="TPX76220.1"/>
    </source>
</evidence>
<evidence type="ECO:0000256" key="7">
    <source>
        <dbReference type="ARBA" id="ARBA00023136"/>
    </source>
</evidence>
<keyword evidence="7 8" id="KW-0472">Membrane</keyword>
<evidence type="ECO:0000256" key="1">
    <source>
        <dbReference type="ARBA" id="ARBA00004651"/>
    </source>
</evidence>
<dbReference type="AlphaFoldDB" id="A0A507FKI0"/>
<dbReference type="STRING" id="246404.A0A507FKI0"/>